<comment type="caution">
    <text evidence="2">The sequence shown here is derived from an EMBL/GenBank/DDBJ whole genome shotgun (WGS) entry which is preliminary data.</text>
</comment>
<feature type="compositionally biased region" description="Basic and acidic residues" evidence="1">
    <location>
        <begin position="57"/>
        <end position="71"/>
    </location>
</feature>
<accession>A0A919VKN8</accession>
<evidence type="ECO:0000313" key="3">
    <source>
        <dbReference type="Proteomes" id="UP000680865"/>
    </source>
</evidence>
<proteinExistence type="predicted"/>
<gene>
    <name evidence="2" type="ORF">Aco04nite_16680</name>
</gene>
<sequence>MADGEISAVFKALARQMAEAMERAAGKMAAVSEETAERAAAGGKSLEETDAAVAKRFDDIRTEETGGERIAAETTGPPWPVSDGVTGPARGKDLRPPNNRHTVAGARSGQVRGDNTVILRGNEQAVRDDVREIAAGNAEWDDAAAVYRVNERSYRVEPQGTVFPVSGPGLVYLDRNEYAALKEIAKARGDPAQVPAFTQNPRFTSNPDAITKAKAIYDGTYLG</sequence>
<evidence type="ECO:0000256" key="1">
    <source>
        <dbReference type="SAM" id="MobiDB-lite"/>
    </source>
</evidence>
<dbReference type="RefSeq" id="WP_212996599.1">
    <property type="nucleotide sequence ID" value="NZ_BAAATW010000005.1"/>
</dbReference>
<reference evidence="2" key="1">
    <citation type="submission" date="2021-03" db="EMBL/GenBank/DDBJ databases">
        <title>Whole genome shotgun sequence of Actinoplanes consettensis NBRC 14913.</title>
        <authorList>
            <person name="Komaki H."/>
            <person name="Tamura T."/>
        </authorList>
    </citation>
    <scope>NUCLEOTIDE SEQUENCE</scope>
    <source>
        <strain evidence="2">NBRC 14913</strain>
    </source>
</reference>
<dbReference type="Proteomes" id="UP000680865">
    <property type="component" value="Unassembled WGS sequence"/>
</dbReference>
<evidence type="ECO:0000313" key="2">
    <source>
        <dbReference type="EMBL" id="GIM69729.1"/>
    </source>
</evidence>
<protein>
    <submittedName>
        <fullName evidence="2">Uncharacterized protein</fullName>
    </submittedName>
</protein>
<dbReference type="EMBL" id="BOQP01000007">
    <property type="protein sequence ID" value="GIM69729.1"/>
    <property type="molecule type" value="Genomic_DNA"/>
</dbReference>
<feature type="region of interest" description="Disordered" evidence="1">
    <location>
        <begin position="57"/>
        <end position="84"/>
    </location>
</feature>
<keyword evidence="3" id="KW-1185">Reference proteome</keyword>
<dbReference type="AlphaFoldDB" id="A0A919VKN8"/>
<name>A0A919VKN8_9ACTN</name>
<organism evidence="2 3">
    <name type="scientific">Winogradskya consettensis</name>
    <dbReference type="NCBI Taxonomy" id="113560"/>
    <lineage>
        <taxon>Bacteria</taxon>
        <taxon>Bacillati</taxon>
        <taxon>Actinomycetota</taxon>
        <taxon>Actinomycetes</taxon>
        <taxon>Micromonosporales</taxon>
        <taxon>Micromonosporaceae</taxon>
        <taxon>Winogradskya</taxon>
    </lineage>
</organism>